<feature type="region of interest" description="Disordered" evidence="1">
    <location>
        <begin position="55"/>
        <end position="84"/>
    </location>
</feature>
<evidence type="ECO:0000313" key="3">
    <source>
        <dbReference type="EMBL" id="CAH8289070.1"/>
    </source>
</evidence>
<feature type="region of interest" description="Disordered" evidence="1">
    <location>
        <begin position="1"/>
        <end position="24"/>
    </location>
</feature>
<evidence type="ECO:0000256" key="2">
    <source>
        <dbReference type="SAM" id="Phobius"/>
    </source>
</evidence>
<keyword evidence="4" id="KW-1185">Reference proteome</keyword>
<feature type="compositionally biased region" description="Basic residues" evidence="1">
    <location>
        <begin position="60"/>
        <end position="72"/>
    </location>
</feature>
<dbReference type="EMBL" id="CAKOAT010046933">
    <property type="protein sequence ID" value="CAH8289070.1"/>
    <property type="molecule type" value="Genomic_DNA"/>
</dbReference>
<feature type="compositionally biased region" description="Polar residues" evidence="1">
    <location>
        <begin position="73"/>
        <end position="84"/>
    </location>
</feature>
<organism evidence="3 4">
    <name type="scientific">Eruca vesicaria subsp. sativa</name>
    <name type="common">Garden rocket</name>
    <name type="synonym">Eruca sativa</name>
    <dbReference type="NCBI Taxonomy" id="29727"/>
    <lineage>
        <taxon>Eukaryota</taxon>
        <taxon>Viridiplantae</taxon>
        <taxon>Streptophyta</taxon>
        <taxon>Embryophyta</taxon>
        <taxon>Tracheophyta</taxon>
        <taxon>Spermatophyta</taxon>
        <taxon>Magnoliopsida</taxon>
        <taxon>eudicotyledons</taxon>
        <taxon>Gunneridae</taxon>
        <taxon>Pentapetalae</taxon>
        <taxon>rosids</taxon>
        <taxon>malvids</taxon>
        <taxon>Brassicales</taxon>
        <taxon>Brassicaceae</taxon>
        <taxon>Brassiceae</taxon>
        <taxon>Eruca</taxon>
    </lineage>
</organism>
<reference evidence="3 4" key="1">
    <citation type="submission" date="2022-03" db="EMBL/GenBank/DDBJ databases">
        <authorList>
            <person name="Macdonald S."/>
            <person name="Ahmed S."/>
            <person name="Newling K."/>
        </authorList>
    </citation>
    <scope>NUCLEOTIDE SEQUENCE [LARGE SCALE GENOMIC DNA]</scope>
</reference>
<name>A0ABC8IY68_ERUVS</name>
<dbReference type="AlphaFoldDB" id="A0ABC8IY68"/>
<comment type="caution">
    <text evidence="3">The sequence shown here is derived from an EMBL/GenBank/DDBJ whole genome shotgun (WGS) entry which is preliminary data.</text>
</comment>
<keyword evidence="2" id="KW-0812">Transmembrane</keyword>
<evidence type="ECO:0000256" key="1">
    <source>
        <dbReference type="SAM" id="MobiDB-lite"/>
    </source>
</evidence>
<keyword evidence="2" id="KW-1133">Transmembrane helix</keyword>
<protein>
    <submittedName>
        <fullName evidence="3">Uncharacterized protein</fullName>
    </submittedName>
</protein>
<dbReference type="Proteomes" id="UP001642260">
    <property type="component" value="Unassembled WGS sequence"/>
</dbReference>
<evidence type="ECO:0000313" key="4">
    <source>
        <dbReference type="Proteomes" id="UP001642260"/>
    </source>
</evidence>
<proteinExistence type="predicted"/>
<keyword evidence="2" id="KW-0472">Membrane</keyword>
<gene>
    <name evidence="3" type="ORF">ERUC_LOCUS1240</name>
</gene>
<accession>A0ABC8IY68</accession>
<feature type="transmembrane region" description="Helical" evidence="2">
    <location>
        <begin position="35"/>
        <end position="55"/>
    </location>
</feature>
<sequence>MSTLHHNRTPNRSVDETKHPRFLNGKFRSLPEVTATPFLAGVALAATALAGRYGHMVSKPGKHSKLGHHGPKSRNSTKAVSSLP</sequence>